<feature type="compositionally biased region" description="Polar residues" evidence="1">
    <location>
        <begin position="15"/>
        <end position="30"/>
    </location>
</feature>
<dbReference type="AlphaFoldDB" id="A0A8T0U175"/>
<sequence length="294" mass="30212">MYSEQFSLPNKRPLDQQQRSGRPQMTPGTPSSAAASASTAAADRSPTWPPRASGAEAASTSTRACLHQRAVATPARPATRAAAARPDVTAPLGGVLGLGVLSAQPTGRCSVLVVVVGRLRPAFIFRKKKGCVLHAMLCSPREVHVELSSDYFKFVSVRGSFQVLFRVGDGEAAPASSRCRRPPASSGRPTAKHIVVASVKSTRPDASTNPHSSPGAASNNAAAAAAAAAARCDETARDPIQPLHLATSTSFASSSPPPPSPPAAPRGSAHLKLKLPKVLPTSSATTSSIPSPKG</sequence>
<comment type="caution">
    <text evidence="2">The sequence shown here is derived from an EMBL/GenBank/DDBJ whole genome shotgun (WGS) entry which is preliminary data.</text>
</comment>
<organism evidence="2 3">
    <name type="scientific">Panicum virgatum</name>
    <name type="common">Blackwell switchgrass</name>
    <dbReference type="NCBI Taxonomy" id="38727"/>
    <lineage>
        <taxon>Eukaryota</taxon>
        <taxon>Viridiplantae</taxon>
        <taxon>Streptophyta</taxon>
        <taxon>Embryophyta</taxon>
        <taxon>Tracheophyta</taxon>
        <taxon>Spermatophyta</taxon>
        <taxon>Magnoliopsida</taxon>
        <taxon>Liliopsida</taxon>
        <taxon>Poales</taxon>
        <taxon>Poaceae</taxon>
        <taxon>PACMAD clade</taxon>
        <taxon>Panicoideae</taxon>
        <taxon>Panicodae</taxon>
        <taxon>Paniceae</taxon>
        <taxon>Panicinae</taxon>
        <taxon>Panicum</taxon>
        <taxon>Panicum sect. Hiantes</taxon>
    </lineage>
</organism>
<protein>
    <submittedName>
        <fullName evidence="2">Uncharacterized protein</fullName>
    </submittedName>
</protein>
<gene>
    <name evidence="2" type="ORF">PVAP13_4KG379400</name>
</gene>
<feature type="compositionally biased region" description="Pro residues" evidence="1">
    <location>
        <begin position="255"/>
        <end position="264"/>
    </location>
</feature>
<keyword evidence="3" id="KW-1185">Reference proteome</keyword>
<evidence type="ECO:0000313" key="2">
    <source>
        <dbReference type="EMBL" id="KAG2613959.1"/>
    </source>
</evidence>
<feature type="compositionally biased region" description="Low complexity" evidence="1">
    <location>
        <begin position="31"/>
        <end position="42"/>
    </location>
</feature>
<feature type="compositionally biased region" description="Low complexity" evidence="1">
    <location>
        <begin position="280"/>
        <end position="294"/>
    </location>
</feature>
<evidence type="ECO:0000256" key="1">
    <source>
        <dbReference type="SAM" id="MobiDB-lite"/>
    </source>
</evidence>
<feature type="region of interest" description="Disordered" evidence="1">
    <location>
        <begin position="241"/>
        <end position="294"/>
    </location>
</feature>
<dbReference type="Proteomes" id="UP000823388">
    <property type="component" value="Chromosome 4K"/>
</dbReference>
<proteinExistence type="predicted"/>
<accession>A0A8T0U175</accession>
<feature type="region of interest" description="Disordered" evidence="1">
    <location>
        <begin position="201"/>
        <end position="220"/>
    </location>
</feature>
<feature type="region of interest" description="Disordered" evidence="1">
    <location>
        <begin position="1"/>
        <end position="63"/>
    </location>
</feature>
<name>A0A8T0U175_PANVG</name>
<feature type="region of interest" description="Disordered" evidence="1">
    <location>
        <begin position="172"/>
        <end position="192"/>
    </location>
</feature>
<reference evidence="2" key="1">
    <citation type="submission" date="2020-05" db="EMBL/GenBank/DDBJ databases">
        <title>WGS assembly of Panicum virgatum.</title>
        <authorList>
            <person name="Lovell J.T."/>
            <person name="Jenkins J."/>
            <person name="Shu S."/>
            <person name="Juenger T.E."/>
            <person name="Schmutz J."/>
        </authorList>
    </citation>
    <scope>NUCLEOTIDE SEQUENCE</scope>
    <source>
        <strain evidence="2">AP13</strain>
    </source>
</reference>
<evidence type="ECO:0000313" key="3">
    <source>
        <dbReference type="Proteomes" id="UP000823388"/>
    </source>
</evidence>
<feature type="compositionally biased region" description="Low complexity" evidence="1">
    <location>
        <begin position="172"/>
        <end position="189"/>
    </location>
</feature>
<dbReference type="EMBL" id="CM029043">
    <property type="protein sequence ID" value="KAG2613959.1"/>
    <property type="molecule type" value="Genomic_DNA"/>
</dbReference>
<feature type="compositionally biased region" description="Polar residues" evidence="1">
    <location>
        <begin position="201"/>
        <end position="212"/>
    </location>
</feature>